<evidence type="ECO:0000313" key="2">
    <source>
        <dbReference type="Proteomes" id="UP001142292"/>
    </source>
</evidence>
<dbReference type="Proteomes" id="UP001142292">
    <property type="component" value="Unassembled WGS sequence"/>
</dbReference>
<evidence type="ECO:0008006" key="3">
    <source>
        <dbReference type="Google" id="ProtNLM"/>
    </source>
</evidence>
<dbReference type="InterPro" id="IPR020835">
    <property type="entry name" value="Catalase_sf"/>
</dbReference>
<dbReference type="RefSeq" id="WP_189120948.1">
    <property type="nucleotide sequence ID" value="NZ_BMRK01000035.1"/>
</dbReference>
<proteinExistence type="predicted"/>
<accession>A0ABQ5SVT1</accession>
<dbReference type="EMBL" id="BSEL01000005">
    <property type="protein sequence ID" value="GLJ68257.1"/>
    <property type="molecule type" value="Genomic_DNA"/>
</dbReference>
<sequence>MFSRRAAPDQVAPAATGPLARAGGRVLQTAVAAVARLRPADKPLHPQGAVHLATLHRRPGATTGAAFLDEGGSDEVLIRLSRAVGLPESAPDINGLALRVPLADGNHADILFATTGRGRWTRFLLAPRTRLTSGFFSTLLPYRTPIGPVWLGAQAIDDATWLLMWAGAGTDWSTFARLDLTTDSAPDPLLSFDPTQSPPPGLEIYDWHRRLRAPAYATARRSRTRAR</sequence>
<dbReference type="SUPFAM" id="SSF56634">
    <property type="entry name" value="Heme-dependent catalase-like"/>
    <property type="match status" value="1"/>
</dbReference>
<reference evidence="1" key="2">
    <citation type="submission" date="2023-01" db="EMBL/GenBank/DDBJ databases">
        <authorList>
            <person name="Sun Q."/>
            <person name="Evtushenko L."/>
        </authorList>
    </citation>
    <scope>NUCLEOTIDE SEQUENCE</scope>
    <source>
        <strain evidence="1">VKM Ac-1246</strain>
    </source>
</reference>
<comment type="caution">
    <text evidence="1">The sequence shown here is derived from an EMBL/GenBank/DDBJ whole genome shotgun (WGS) entry which is preliminary data.</text>
</comment>
<reference evidence="1" key="1">
    <citation type="journal article" date="2014" name="Int. J. Syst. Evol. Microbiol.">
        <title>Complete genome of a new Firmicutes species belonging to the dominant human colonic microbiota ('Ruminococcus bicirculans') reveals two chromosomes and a selective capacity to utilize plant glucans.</title>
        <authorList>
            <consortium name="NISC Comparative Sequencing Program"/>
            <person name="Wegmann U."/>
            <person name="Louis P."/>
            <person name="Goesmann A."/>
            <person name="Henrissat B."/>
            <person name="Duncan S.H."/>
            <person name="Flint H.J."/>
        </authorList>
    </citation>
    <scope>NUCLEOTIDE SEQUENCE</scope>
    <source>
        <strain evidence="1">VKM Ac-1246</strain>
    </source>
</reference>
<name>A0ABQ5SVT1_9ACTN</name>
<evidence type="ECO:0000313" key="1">
    <source>
        <dbReference type="EMBL" id="GLJ68257.1"/>
    </source>
</evidence>
<protein>
    <recommendedName>
        <fullName evidence="3">Phosphodiesterase</fullName>
    </recommendedName>
</protein>
<keyword evidence="2" id="KW-1185">Reference proteome</keyword>
<gene>
    <name evidence="1" type="ORF">GCM10017579_22930</name>
</gene>
<organism evidence="1 2">
    <name type="scientific">Nocardioides luteus</name>
    <dbReference type="NCBI Taxonomy" id="1844"/>
    <lineage>
        <taxon>Bacteria</taxon>
        <taxon>Bacillati</taxon>
        <taxon>Actinomycetota</taxon>
        <taxon>Actinomycetes</taxon>
        <taxon>Propionibacteriales</taxon>
        <taxon>Nocardioidaceae</taxon>
        <taxon>Nocardioides</taxon>
    </lineage>
</organism>